<feature type="signal peptide" evidence="2">
    <location>
        <begin position="1"/>
        <end position="19"/>
    </location>
</feature>
<dbReference type="Proteomes" id="UP000315295">
    <property type="component" value="Unassembled WGS sequence"/>
</dbReference>
<dbReference type="InterPro" id="IPR039331">
    <property type="entry name" value="PAPs-like"/>
</dbReference>
<dbReference type="EMBL" id="VIEB01000797">
    <property type="protein sequence ID" value="TQD80716.1"/>
    <property type="molecule type" value="Genomic_DNA"/>
</dbReference>
<protein>
    <submittedName>
        <fullName evidence="3">Uncharacterized protein</fullName>
    </submittedName>
</protein>
<evidence type="ECO:0000256" key="2">
    <source>
        <dbReference type="SAM" id="SignalP"/>
    </source>
</evidence>
<dbReference type="PANTHER" id="PTHR22953:SF86">
    <property type="entry name" value="PURPLE ACID PHOSPHATASE 10"/>
    <property type="match status" value="1"/>
</dbReference>
<keyword evidence="4" id="KW-1185">Reference proteome</keyword>
<evidence type="ECO:0000313" key="3">
    <source>
        <dbReference type="EMBL" id="TQD80716.1"/>
    </source>
</evidence>
<evidence type="ECO:0000256" key="1">
    <source>
        <dbReference type="ARBA" id="ARBA00022729"/>
    </source>
</evidence>
<feature type="chain" id="PRO_5022155656" evidence="2">
    <location>
        <begin position="20"/>
        <end position="167"/>
    </location>
</feature>
<dbReference type="InterPro" id="IPR029052">
    <property type="entry name" value="Metallo-depent_PP-like"/>
</dbReference>
<proteinExistence type="predicted"/>
<dbReference type="GO" id="GO:0003993">
    <property type="term" value="F:acid phosphatase activity"/>
    <property type="evidence" value="ECO:0007669"/>
    <property type="project" value="InterPro"/>
</dbReference>
<keyword evidence="1 2" id="KW-0732">Signal</keyword>
<reference evidence="3 4" key="1">
    <citation type="journal article" date="2019" name="G3 (Bethesda)">
        <title>Sequencing of a Wild Apple (Malus baccata) Genome Unravels the Differences Between Cultivated and Wild Apple Species Regarding Disease Resistance and Cold Tolerance.</title>
        <authorList>
            <person name="Chen X."/>
        </authorList>
    </citation>
    <scope>NUCLEOTIDE SEQUENCE [LARGE SCALE GENOMIC DNA]</scope>
    <source>
        <strain evidence="4">cv. Shandingzi</strain>
        <tissue evidence="3">Leaves</tissue>
    </source>
</reference>
<dbReference type="AlphaFoldDB" id="A0A540L2J7"/>
<dbReference type="Gene3D" id="3.60.21.10">
    <property type="match status" value="1"/>
</dbReference>
<accession>A0A540L2J7</accession>
<sequence length="167" mass="18760">MAVVVVLAMVLSLTVVCNGGVTSTFVRKVESTVDMPHESDVFQIAPGYNAPEQYNTKYYCKVGIGQSERQFWFVTPPEVGPDVPYTFGLMGDLGQTFDSNMTLAHYEANPRKGKQFCFLGSCLMQMTTQIMTRLNGIHLEGLLREVLLINLGFRLQEIMRLIMPQKL</sequence>
<comment type="caution">
    <text evidence="3">The sequence shown here is derived from an EMBL/GenBank/DDBJ whole genome shotgun (WGS) entry which is preliminary data.</text>
</comment>
<organism evidence="3 4">
    <name type="scientific">Malus baccata</name>
    <name type="common">Siberian crab apple</name>
    <name type="synonym">Pyrus baccata</name>
    <dbReference type="NCBI Taxonomy" id="106549"/>
    <lineage>
        <taxon>Eukaryota</taxon>
        <taxon>Viridiplantae</taxon>
        <taxon>Streptophyta</taxon>
        <taxon>Embryophyta</taxon>
        <taxon>Tracheophyta</taxon>
        <taxon>Spermatophyta</taxon>
        <taxon>Magnoliopsida</taxon>
        <taxon>eudicotyledons</taxon>
        <taxon>Gunneridae</taxon>
        <taxon>Pentapetalae</taxon>
        <taxon>rosids</taxon>
        <taxon>fabids</taxon>
        <taxon>Rosales</taxon>
        <taxon>Rosaceae</taxon>
        <taxon>Amygdaloideae</taxon>
        <taxon>Maleae</taxon>
        <taxon>Malus</taxon>
    </lineage>
</organism>
<dbReference type="PANTHER" id="PTHR22953">
    <property type="entry name" value="ACID PHOSPHATASE RELATED"/>
    <property type="match status" value="1"/>
</dbReference>
<name>A0A540L2J7_MALBA</name>
<dbReference type="STRING" id="106549.A0A540L2J7"/>
<evidence type="ECO:0000313" key="4">
    <source>
        <dbReference type="Proteomes" id="UP000315295"/>
    </source>
</evidence>
<gene>
    <name evidence="3" type="ORF">C1H46_033742</name>
</gene>